<keyword evidence="2" id="KW-1133">Transmembrane helix</keyword>
<keyword evidence="5" id="KW-1185">Reference proteome</keyword>
<evidence type="ECO:0000259" key="3">
    <source>
        <dbReference type="Pfam" id="PF13548"/>
    </source>
</evidence>
<sequence length="212" mass="21921">MLEALTGTGLATAAGLNAYIPLLVIGALARWTDLMDTPAGWEWLTNGWVLAVLAVLLALEVVADKIPGVDSVNDIVQTVVRPVAGGIAFGAGSSSQTAVVTDPQAFVESGQWVPIVIGIVLALVVHGAKATVRPVVNVTTLGAGAPVVSTVEDVTSVGLSFAAILAPLLVLVALVGLVLVWIRFRRRRRRGELSGETADEVSSPPPPQVDIP</sequence>
<keyword evidence="2" id="KW-0812">Transmembrane</keyword>
<evidence type="ECO:0000256" key="2">
    <source>
        <dbReference type="SAM" id="Phobius"/>
    </source>
</evidence>
<dbReference type="Pfam" id="PF13548">
    <property type="entry name" value="DUF4126"/>
    <property type="match status" value="1"/>
</dbReference>
<evidence type="ECO:0000313" key="5">
    <source>
        <dbReference type="Proteomes" id="UP000565724"/>
    </source>
</evidence>
<feature type="transmembrane region" description="Helical" evidence="2">
    <location>
        <begin position="111"/>
        <end position="128"/>
    </location>
</feature>
<dbReference type="Proteomes" id="UP000565724">
    <property type="component" value="Unassembled WGS sequence"/>
</dbReference>
<protein>
    <submittedName>
        <fullName evidence="4">DUF4126 domain-containing protein</fullName>
    </submittedName>
</protein>
<dbReference type="AlphaFoldDB" id="A0A7Y6A5Z7"/>
<feature type="compositionally biased region" description="Pro residues" evidence="1">
    <location>
        <begin position="203"/>
        <end position="212"/>
    </location>
</feature>
<proteinExistence type="predicted"/>
<reference evidence="4 5" key="1">
    <citation type="submission" date="2020-05" db="EMBL/GenBank/DDBJ databases">
        <title>Genome Sequencing of Type Strains.</title>
        <authorList>
            <person name="Lemaire J.F."/>
            <person name="Inderbitzin P."/>
            <person name="Gregorio O.A."/>
            <person name="Collins S.B."/>
            <person name="Wespe N."/>
            <person name="Knight-Connoni V."/>
        </authorList>
    </citation>
    <scope>NUCLEOTIDE SEQUENCE [LARGE SCALE GENOMIC DNA]</scope>
    <source>
        <strain evidence="4 5">ATCC 25174</strain>
    </source>
</reference>
<feature type="domain" description="DUF4126" evidence="3">
    <location>
        <begin position="5"/>
        <end position="186"/>
    </location>
</feature>
<feature type="transmembrane region" description="Helical" evidence="2">
    <location>
        <begin position="12"/>
        <end position="31"/>
    </location>
</feature>
<accession>A0A7Y6A5Z7</accession>
<feature type="region of interest" description="Disordered" evidence="1">
    <location>
        <begin position="193"/>
        <end position="212"/>
    </location>
</feature>
<dbReference type="EMBL" id="JABMCI010000070">
    <property type="protein sequence ID" value="NUU19084.1"/>
    <property type="molecule type" value="Genomic_DNA"/>
</dbReference>
<name>A0A7Y6A5Z7_9CELL</name>
<dbReference type="RefSeq" id="WP_175349000.1">
    <property type="nucleotide sequence ID" value="NZ_JABMCI010000070.1"/>
</dbReference>
<evidence type="ECO:0000313" key="4">
    <source>
        <dbReference type="EMBL" id="NUU19084.1"/>
    </source>
</evidence>
<feature type="transmembrane region" description="Helical" evidence="2">
    <location>
        <begin position="43"/>
        <end position="63"/>
    </location>
</feature>
<feature type="transmembrane region" description="Helical" evidence="2">
    <location>
        <begin position="157"/>
        <end position="182"/>
    </location>
</feature>
<keyword evidence="2" id="KW-0472">Membrane</keyword>
<organism evidence="4 5">
    <name type="scientific">Cellulomonas humilata</name>
    <dbReference type="NCBI Taxonomy" id="144055"/>
    <lineage>
        <taxon>Bacteria</taxon>
        <taxon>Bacillati</taxon>
        <taxon>Actinomycetota</taxon>
        <taxon>Actinomycetes</taxon>
        <taxon>Micrococcales</taxon>
        <taxon>Cellulomonadaceae</taxon>
        <taxon>Cellulomonas</taxon>
    </lineage>
</organism>
<gene>
    <name evidence="4" type="ORF">HP550_17690</name>
</gene>
<dbReference type="InterPro" id="IPR025196">
    <property type="entry name" value="DUF4126"/>
</dbReference>
<evidence type="ECO:0000256" key="1">
    <source>
        <dbReference type="SAM" id="MobiDB-lite"/>
    </source>
</evidence>
<comment type="caution">
    <text evidence="4">The sequence shown here is derived from an EMBL/GenBank/DDBJ whole genome shotgun (WGS) entry which is preliminary data.</text>
</comment>